<protein>
    <recommendedName>
        <fullName evidence="1">Anti-sigma factor NepR domain-containing protein</fullName>
    </recommendedName>
</protein>
<organism evidence="2 3">
    <name type="scientific">Roseiarcus fermentans</name>
    <dbReference type="NCBI Taxonomy" id="1473586"/>
    <lineage>
        <taxon>Bacteria</taxon>
        <taxon>Pseudomonadati</taxon>
        <taxon>Pseudomonadota</taxon>
        <taxon>Alphaproteobacteria</taxon>
        <taxon>Hyphomicrobiales</taxon>
        <taxon>Roseiarcaceae</taxon>
        <taxon>Roseiarcus</taxon>
    </lineage>
</organism>
<name>A0A366EG17_9HYPH</name>
<reference evidence="2 3" key="1">
    <citation type="submission" date="2018-06" db="EMBL/GenBank/DDBJ databases">
        <title>Genomic Encyclopedia of Type Strains, Phase IV (KMG-IV): sequencing the most valuable type-strain genomes for metagenomic binning, comparative biology and taxonomic classification.</title>
        <authorList>
            <person name="Goeker M."/>
        </authorList>
    </citation>
    <scope>NUCLEOTIDE SEQUENCE [LARGE SCALE GENOMIC DNA]</scope>
    <source>
        <strain evidence="2 3">DSM 24875</strain>
    </source>
</reference>
<comment type="caution">
    <text evidence="2">The sequence shown here is derived from an EMBL/GenBank/DDBJ whole genome shotgun (WGS) entry which is preliminary data.</text>
</comment>
<sequence>MSHSNSRANGLSEDPQLDNKVLDAIGRALKAHYDDLVRAPLPDKFLDLLADLDTEERIARSAGGHDATR</sequence>
<evidence type="ECO:0000313" key="2">
    <source>
        <dbReference type="EMBL" id="RBP01273.1"/>
    </source>
</evidence>
<dbReference type="AlphaFoldDB" id="A0A366EG17"/>
<evidence type="ECO:0000313" key="3">
    <source>
        <dbReference type="Proteomes" id="UP000253529"/>
    </source>
</evidence>
<dbReference type="Pfam" id="PF18557">
    <property type="entry name" value="NepR"/>
    <property type="match status" value="1"/>
</dbReference>
<dbReference type="EMBL" id="QNRK01000057">
    <property type="protein sequence ID" value="RBP01273.1"/>
    <property type="molecule type" value="Genomic_DNA"/>
</dbReference>
<keyword evidence="3" id="KW-1185">Reference proteome</keyword>
<proteinExistence type="predicted"/>
<gene>
    <name evidence="2" type="ORF">DFR50_15735</name>
</gene>
<dbReference type="OrthoDB" id="8454456at2"/>
<evidence type="ECO:0000259" key="1">
    <source>
        <dbReference type="Pfam" id="PF18557"/>
    </source>
</evidence>
<accession>A0A366EG17</accession>
<dbReference type="InterPro" id="IPR041649">
    <property type="entry name" value="NepR"/>
</dbReference>
<dbReference type="Proteomes" id="UP000253529">
    <property type="component" value="Unassembled WGS sequence"/>
</dbReference>
<feature type="domain" description="Anti-sigma factor NepR" evidence="1">
    <location>
        <begin position="23"/>
        <end position="54"/>
    </location>
</feature>